<feature type="signal peptide" evidence="2">
    <location>
        <begin position="1"/>
        <end position="31"/>
    </location>
</feature>
<evidence type="ECO:0008006" key="5">
    <source>
        <dbReference type="Google" id="ProtNLM"/>
    </source>
</evidence>
<evidence type="ECO:0000313" key="3">
    <source>
        <dbReference type="EMBL" id="KZL06720.1"/>
    </source>
</evidence>
<feature type="compositionally biased region" description="Polar residues" evidence="1">
    <location>
        <begin position="290"/>
        <end position="301"/>
    </location>
</feature>
<dbReference type="Proteomes" id="UP000076577">
    <property type="component" value="Unassembled WGS sequence"/>
</dbReference>
<dbReference type="InterPro" id="IPR015000">
    <property type="entry name" value="EipB-like"/>
</dbReference>
<comment type="caution">
    <text evidence="3">The sequence shown here is derived from an EMBL/GenBank/DDBJ whole genome shotgun (WGS) entry which is preliminary data.</text>
</comment>
<accession>A0A161UZP9</accession>
<dbReference type="EMBL" id="LMCB01000139">
    <property type="protein sequence ID" value="KZL06720.1"/>
    <property type="molecule type" value="Genomic_DNA"/>
</dbReference>
<evidence type="ECO:0000256" key="2">
    <source>
        <dbReference type="SAM" id="SignalP"/>
    </source>
</evidence>
<dbReference type="STRING" id="989403.SAMN05421798_11445"/>
<organism evidence="3 4">
    <name type="scientific">Pseudovibrio axinellae</name>
    <dbReference type="NCBI Taxonomy" id="989403"/>
    <lineage>
        <taxon>Bacteria</taxon>
        <taxon>Pseudomonadati</taxon>
        <taxon>Pseudomonadota</taxon>
        <taxon>Alphaproteobacteria</taxon>
        <taxon>Hyphomicrobiales</taxon>
        <taxon>Stappiaceae</taxon>
        <taxon>Pseudovibrio</taxon>
    </lineage>
</organism>
<keyword evidence="2" id="KW-0732">Signal</keyword>
<feature type="chain" id="PRO_5007827727" description="DUF1849 family protein" evidence="2">
    <location>
        <begin position="32"/>
        <end position="308"/>
    </location>
</feature>
<reference evidence="3 4" key="1">
    <citation type="journal article" date="2016" name="Front. Microbiol.">
        <title>Comparative Genomic Analysis Reveals a Diverse Repertoire of Genes Involved in Prokaryote-Eukaryote Interactions within the Pseudovibrio Genus.</title>
        <authorList>
            <person name="Romano S."/>
            <person name="Fernandez-Guerra A."/>
            <person name="Reen F.J."/>
            <person name="Glockner F.O."/>
            <person name="Crowley S.P."/>
            <person name="O'Sullivan O."/>
            <person name="Cotter P.D."/>
            <person name="Adams C."/>
            <person name="Dobson A.D."/>
            <person name="O'Gara F."/>
        </authorList>
    </citation>
    <scope>NUCLEOTIDE SEQUENCE [LARGE SCALE GENOMIC DNA]</scope>
    <source>
        <strain evidence="3 4">Ad2</strain>
    </source>
</reference>
<dbReference type="PATRIC" id="fig|989403.3.peg.4626"/>
<proteinExistence type="predicted"/>
<protein>
    <recommendedName>
        <fullName evidence="5">DUF1849 family protein</fullName>
    </recommendedName>
</protein>
<dbReference type="AlphaFoldDB" id="A0A161UZP9"/>
<evidence type="ECO:0000256" key="1">
    <source>
        <dbReference type="SAM" id="MobiDB-lite"/>
    </source>
</evidence>
<dbReference type="OrthoDB" id="9815514at2"/>
<dbReference type="RefSeq" id="WP_082825737.1">
    <property type="nucleotide sequence ID" value="NZ_FOFM01000014.1"/>
</dbReference>
<name>A0A161UZP9_9HYPH</name>
<feature type="region of interest" description="Disordered" evidence="1">
    <location>
        <begin position="286"/>
        <end position="308"/>
    </location>
</feature>
<sequence>MLKVYQRRYLCGLAGSSFFACLLLSSASLNAAQLQPHKAVYDMRLSSAQNGVDIADINGRMVYELSGSVCDGFSVDLRFVVLSFDQVGGRTVTDLRSSYFEAPDNSRLSFTYKTFIDDLLTEQAQGTADHQASKVDVDLVGPDEKKMSFDGPIMFPLQHLHSVIDGAASGHQFMVSLLYDGSVTGEQLFEASTVVGKKLADPLDPRTDRVSLPDVLGTMDAWPISIAYFNLSDQAKGEQVPDYQLRSVLHENGVTRSMNLNYGAFELEGALVELELKPVALEGRCERPSANGQAGSVSGEVQLSAPER</sequence>
<dbReference type="Pfam" id="PF08904">
    <property type="entry name" value="EipB_like"/>
    <property type="match status" value="1"/>
</dbReference>
<keyword evidence="4" id="KW-1185">Reference proteome</keyword>
<gene>
    <name evidence="3" type="ORF">PsAD2_04233</name>
</gene>
<evidence type="ECO:0000313" key="4">
    <source>
        <dbReference type="Proteomes" id="UP000076577"/>
    </source>
</evidence>
<dbReference type="PROSITE" id="PS51257">
    <property type="entry name" value="PROKAR_LIPOPROTEIN"/>
    <property type="match status" value="1"/>
</dbReference>